<dbReference type="InterPro" id="IPR053137">
    <property type="entry name" value="NLR-like"/>
</dbReference>
<dbReference type="Pfam" id="PF13374">
    <property type="entry name" value="TPR_10"/>
    <property type="match status" value="2"/>
</dbReference>
<feature type="domain" description="DUF7779" evidence="3">
    <location>
        <begin position="755"/>
        <end position="832"/>
    </location>
</feature>
<dbReference type="Gene3D" id="3.40.50.10140">
    <property type="entry name" value="Toll/interleukin-1 receptor homology (TIR) domain"/>
    <property type="match status" value="1"/>
</dbReference>
<evidence type="ECO:0000259" key="1">
    <source>
        <dbReference type="Pfam" id="PF00931"/>
    </source>
</evidence>
<dbReference type="GO" id="GO:0043531">
    <property type="term" value="F:ADP binding"/>
    <property type="evidence" value="ECO:0007669"/>
    <property type="project" value="InterPro"/>
</dbReference>
<accession>A0A927QNL8</accession>
<organism evidence="4 5">
    <name type="scientific">Streptomyces caniscabiei</name>
    <dbReference type="NCBI Taxonomy" id="2746961"/>
    <lineage>
        <taxon>Bacteria</taxon>
        <taxon>Bacillati</taxon>
        <taxon>Actinomycetota</taxon>
        <taxon>Actinomycetes</taxon>
        <taxon>Kitasatosporales</taxon>
        <taxon>Streptomycetaceae</taxon>
        <taxon>Streptomyces</taxon>
    </lineage>
</organism>
<dbReference type="NCBIfam" id="NF040586">
    <property type="entry name" value="FxSxx_TPR"/>
    <property type="match status" value="1"/>
</dbReference>
<gene>
    <name evidence="4" type="ORF">IHE70_27575</name>
</gene>
<reference evidence="4" key="1">
    <citation type="submission" date="2020-09" db="EMBL/GenBank/DDBJ databases">
        <title>Streptomyces canutascabiei sp. nov., which causes potato common scab and is distributed across the world.</title>
        <authorList>
            <person name="Nguyen H.P."/>
            <person name="Weisberg A.J."/>
            <person name="Chang J.H."/>
            <person name="Clarke C.R."/>
        </authorList>
    </citation>
    <scope>NUCLEOTIDE SEQUENCE</scope>
    <source>
        <strain evidence="4">ID-01-6.2a</strain>
    </source>
</reference>
<dbReference type="GO" id="GO:0007165">
    <property type="term" value="P:signal transduction"/>
    <property type="evidence" value="ECO:0007669"/>
    <property type="project" value="InterPro"/>
</dbReference>
<dbReference type="InterPro" id="IPR011990">
    <property type="entry name" value="TPR-like_helical_dom_sf"/>
</dbReference>
<feature type="domain" description="TIR" evidence="2">
    <location>
        <begin position="353"/>
        <end position="470"/>
    </location>
</feature>
<dbReference type="Pfam" id="PF13424">
    <property type="entry name" value="TPR_12"/>
    <property type="match status" value="2"/>
</dbReference>
<dbReference type="Gene3D" id="1.25.40.10">
    <property type="entry name" value="Tetratricopeptide repeat domain"/>
    <property type="match status" value="3"/>
</dbReference>
<dbReference type="Pfam" id="PF25000">
    <property type="entry name" value="DUF7779"/>
    <property type="match status" value="1"/>
</dbReference>
<dbReference type="SUPFAM" id="SSF52200">
    <property type="entry name" value="Toll/Interleukin receptor TIR domain"/>
    <property type="match status" value="1"/>
</dbReference>
<dbReference type="Pfam" id="PF13676">
    <property type="entry name" value="TIR_2"/>
    <property type="match status" value="1"/>
</dbReference>
<dbReference type="SUPFAM" id="SSF48452">
    <property type="entry name" value="TPR-like"/>
    <property type="match status" value="3"/>
</dbReference>
<dbReference type="Pfam" id="PF00931">
    <property type="entry name" value="NB-ARC"/>
    <property type="match status" value="1"/>
</dbReference>
<protein>
    <submittedName>
        <fullName evidence="4">Tetratricopeptide repeat protein</fullName>
    </submittedName>
</protein>
<dbReference type="PANTHER" id="PTHR46082">
    <property type="entry name" value="ATP/GTP-BINDING PROTEIN-RELATED"/>
    <property type="match status" value="1"/>
</dbReference>
<dbReference type="InterPro" id="IPR002182">
    <property type="entry name" value="NB-ARC"/>
</dbReference>
<dbReference type="NCBIfam" id="NF047398">
    <property type="entry name" value="AAA_KGGVGR"/>
    <property type="match status" value="1"/>
</dbReference>
<name>A0A927QNL8_9ACTN</name>
<evidence type="ECO:0000313" key="5">
    <source>
        <dbReference type="Proteomes" id="UP000661025"/>
    </source>
</evidence>
<dbReference type="RefSeq" id="WP_086796834.1">
    <property type="nucleotide sequence ID" value="NZ_CP119182.1"/>
</dbReference>
<dbReference type="InterPro" id="IPR035897">
    <property type="entry name" value="Toll_tir_struct_dom_sf"/>
</dbReference>
<dbReference type="Proteomes" id="UP000661025">
    <property type="component" value="Unassembled WGS sequence"/>
</dbReference>
<sequence length="1329" mass="149230">MTGEDARRIITFYSYKGGTGRTMALANTAWILASAGNRVLVVDWDLDAPGLDRFLHPFLSESQLRTTPGVLELVSRSTQFASSMQSRGDTLPQFEPGSDYAGGSDAEAADGITLNSCLIQVDWNFPSGGQLYYLPAGTKNKGYLSAFSQFDWKDFMDGPLATRFLEGLKREFVENFDYVLIDSRTGLNDISDICTVNLPHTVVTCFTPSSQSIEGAAGVAERIDGMLYGNRDIRILPVPMRVENAEADRLDAARGQIQYRFDRIVRKHIPDRDPESYWGSVEIPYRPIYSYEETLAPFREKPGDPKSLLAAYERLTEVITDGQVDSMPRIDESLRHKTLDRYTRHRPPRISDVYISFVPQDRSWANWAGAVLGQAGFKVHLAQEGTTESSQVRDEIERGVESASHTLVIFSEAYLRSSRFRTTWEAVYAESDRRAHQLVSMQVDDQVSLEAPFTEQLADMTGCEDGEAGRDALLTWFGRSADSLSRSHFTADEPKLPRFPKTEPSVFGVPLRTSSFTGRTEILESIREKLWKGDTRALVLKGMGGVGKTLLAQEFAHRYKSDYDVIWHIRAEQKILAVDRYASMAEELGLPARTNPTDTAKMVYEALNHGDQYDSWLLILDNVPEADHLPEYMMDGRRGHVLVTSQRAEGWGRYVDTVDIPVFERNESIAHLHSRLPDCGWTEADQIAEALGDLPIAIERAAAFIEQTRADVRDYIKKLQPQATGAPDDKSVGAVVKSGTNTWEFGLRKLRESFPPAVKLLQICSYYSPEEISMDLLEGYEVSRALGGVRTVSRAYKELSKFSLVTLDRKARSVTVHRMMQSAMREEMTAAERDAAQQAVYRSLIAARPSGDDPENPNTWEKYRIIWPHLGTPWAERAPDEGIKELYVDRVRQLRRRGELSQAMDYSLRRVAAWSAEESPDERWTLHMRFQIANILRAQGKYEESLALDQEVLKRQKEVLDDVDDQHILMTTSSIAADLRGLGRLTEALRYDEETYRRYDQNYGEDNARTLSAANNLAVALRLSGNYYRARDVDRRTLELREAIQLHDHPLTIESAVNLGRDLRDCGDYDESVALLRRAYERCLRNPRLTQGSPTVLNTAKGLAGSLRRAGRAAEAEELVRHVLRSTPDGEKSTSEELLLEMSLAGDMAAQGRVDEGLDLIRRVQDDLRDKLGEGHSHTVACSVNHAVLLLHDIGSIHPETAGEAQQLLRKAQARFTELNGDQHPFALICHANLAVAEAALGHWEEARRISTGSYELLKEVLDPLHPSTLTSAGNLAVALSHLGRADEARTTHHDALAALNKRIGRDHPRVLALKAWKLSCLDLEPHPI</sequence>
<proteinExistence type="predicted"/>
<feature type="domain" description="NB-ARC" evidence="1">
    <location>
        <begin position="521"/>
        <end position="646"/>
    </location>
</feature>
<evidence type="ECO:0000313" key="4">
    <source>
        <dbReference type="EMBL" id="MBD9726899.1"/>
    </source>
</evidence>
<evidence type="ECO:0000259" key="3">
    <source>
        <dbReference type="Pfam" id="PF25000"/>
    </source>
</evidence>
<comment type="caution">
    <text evidence="4">The sequence shown here is derived from an EMBL/GenBank/DDBJ whole genome shotgun (WGS) entry which is preliminary data.</text>
</comment>
<dbReference type="SUPFAM" id="SSF52540">
    <property type="entry name" value="P-loop containing nucleoside triphosphate hydrolases"/>
    <property type="match status" value="2"/>
</dbReference>
<dbReference type="Gene3D" id="3.40.50.300">
    <property type="entry name" value="P-loop containing nucleotide triphosphate hydrolases"/>
    <property type="match status" value="2"/>
</dbReference>
<evidence type="ECO:0000259" key="2">
    <source>
        <dbReference type="Pfam" id="PF13676"/>
    </source>
</evidence>
<dbReference type="InterPro" id="IPR056681">
    <property type="entry name" value="DUF7779"/>
</dbReference>
<dbReference type="PANTHER" id="PTHR46082:SF6">
    <property type="entry name" value="AAA+ ATPASE DOMAIN-CONTAINING PROTEIN-RELATED"/>
    <property type="match status" value="1"/>
</dbReference>
<dbReference type="InterPro" id="IPR000157">
    <property type="entry name" value="TIR_dom"/>
</dbReference>
<dbReference type="EMBL" id="JACYXT010000013">
    <property type="protein sequence ID" value="MBD9726899.1"/>
    <property type="molecule type" value="Genomic_DNA"/>
</dbReference>
<dbReference type="InterPro" id="IPR027417">
    <property type="entry name" value="P-loop_NTPase"/>
</dbReference>
<dbReference type="GeneID" id="79929613"/>